<accession>A0A6H9YQ81</accession>
<sequence length="176" mass="19471">MTTIIPQKTTSPDEAADTPRRHLFVLANRAVALPHMSVEDEVAMASVIVDRFERDDEFRALCDAVRFRAHTRAEQALDVLTGVADGALAPEIVSRRTDLSGHTITIERCDRETAQARWDVADRMALWGRLAVVERTDGRLSKVCAIEGVDYVTDIEQAAEGTARTYGARYVQDGAK</sequence>
<comment type="caution">
    <text evidence="1">The sequence shown here is derived from an EMBL/GenBank/DDBJ whole genome shotgun (WGS) entry which is preliminary data.</text>
</comment>
<dbReference type="Proteomes" id="UP000468735">
    <property type="component" value="Unassembled WGS sequence"/>
</dbReference>
<protein>
    <submittedName>
        <fullName evidence="1">Uncharacterized protein</fullName>
    </submittedName>
</protein>
<proteinExistence type="predicted"/>
<dbReference type="AlphaFoldDB" id="A0A6H9YQ81"/>
<dbReference type="RefSeq" id="WP_151561981.1">
    <property type="nucleotide sequence ID" value="NZ_WBMT01000009.1"/>
</dbReference>
<name>A0A6H9YQ81_9ACTN</name>
<evidence type="ECO:0000313" key="1">
    <source>
        <dbReference type="EMBL" id="KAB2347288.1"/>
    </source>
</evidence>
<keyword evidence="2" id="KW-1185">Reference proteome</keyword>
<organism evidence="1 2">
    <name type="scientific">Actinomadura rudentiformis</name>
    <dbReference type="NCBI Taxonomy" id="359158"/>
    <lineage>
        <taxon>Bacteria</taxon>
        <taxon>Bacillati</taxon>
        <taxon>Actinomycetota</taxon>
        <taxon>Actinomycetes</taxon>
        <taxon>Streptosporangiales</taxon>
        <taxon>Thermomonosporaceae</taxon>
        <taxon>Actinomadura</taxon>
    </lineage>
</organism>
<dbReference type="EMBL" id="WBMT01000009">
    <property type="protein sequence ID" value="KAB2347288.1"/>
    <property type="molecule type" value="Genomic_DNA"/>
</dbReference>
<evidence type="ECO:0000313" key="2">
    <source>
        <dbReference type="Proteomes" id="UP000468735"/>
    </source>
</evidence>
<reference evidence="1 2" key="1">
    <citation type="submission" date="2019-09" db="EMBL/GenBank/DDBJ databases">
        <title>Actinomadura physcomitrii sp. nov., a novel actinomycete isolated from moss [Physcomitrium sphaericum (Ludw) Fuernr].</title>
        <authorList>
            <person name="Zhuang X."/>
            <person name="Liu C."/>
        </authorList>
    </citation>
    <scope>NUCLEOTIDE SEQUENCE [LARGE SCALE GENOMIC DNA]</scope>
    <source>
        <strain evidence="1 2">HMC1</strain>
    </source>
</reference>
<gene>
    <name evidence="1" type="ORF">F8566_19950</name>
</gene>
<dbReference type="OrthoDB" id="3483643at2"/>